<organism evidence="2 3">
    <name type="scientific">Sphaeroforma arctica JP610</name>
    <dbReference type="NCBI Taxonomy" id="667725"/>
    <lineage>
        <taxon>Eukaryota</taxon>
        <taxon>Ichthyosporea</taxon>
        <taxon>Ichthyophonida</taxon>
        <taxon>Sphaeroforma</taxon>
    </lineage>
</organism>
<dbReference type="GeneID" id="25913756"/>
<accession>A0A0L0FBQ5</accession>
<dbReference type="AlphaFoldDB" id="A0A0L0FBQ5"/>
<evidence type="ECO:0000313" key="2">
    <source>
        <dbReference type="EMBL" id="KNC74192.1"/>
    </source>
</evidence>
<name>A0A0L0FBQ5_9EUKA</name>
<protein>
    <submittedName>
        <fullName evidence="2">Uncharacterized protein</fullName>
    </submittedName>
</protein>
<gene>
    <name evidence="2" type="ORF">SARC_13252</name>
</gene>
<evidence type="ECO:0000256" key="1">
    <source>
        <dbReference type="SAM" id="MobiDB-lite"/>
    </source>
</evidence>
<keyword evidence="3" id="KW-1185">Reference proteome</keyword>
<reference evidence="2 3" key="1">
    <citation type="submission" date="2011-02" db="EMBL/GenBank/DDBJ databases">
        <title>The Genome Sequence of Sphaeroforma arctica JP610.</title>
        <authorList>
            <consortium name="The Broad Institute Genome Sequencing Platform"/>
            <person name="Russ C."/>
            <person name="Cuomo C."/>
            <person name="Young S.K."/>
            <person name="Zeng Q."/>
            <person name="Gargeya S."/>
            <person name="Alvarado L."/>
            <person name="Berlin A."/>
            <person name="Chapman S.B."/>
            <person name="Chen Z."/>
            <person name="Freedman E."/>
            <person name="Gellesch M."/>
            <person name="Goldberg J."/>
            <person name="Griggs A."/>
            <person name="Gujja S."/>
            <person name="Heilman E."/>
            <person name="Heiman D."/>
            <person name="Howarth C."/>
            <person name="Mehta T."/>
            <person name="Neiman D."/>
            <person name="Pearson M."/>
            <person name="Roberts A."/>
            <person name="Saif S."/>
            <person name="Shea T."/>
            <person name="Shenoy N."/>
            <person name="Sisk P."/>
            <person name="Stolte C."/>
            <person name="Sykes S."/>
            <person name="White J."/>
            <person name="Yandava C."/>
            <person name="Burger G."/>
            <person name="Gray M.W."/>
            <person name="Holland P.W.H."/>
            <person name="King N."/>
            <person name="Lang F.B.F."/>
            <person name="Roger A.J."/>
            <person name="Ruiz-Trillo I."/>
            <person name="Haas B."/>
            <person name="Nusbaum C."/>
            <person name="Birren B."/>
        </authorList>
    </citation>
    <scope>NUCLEOTIDE SEQUENCE [LARGE SCALE GENOMIC DNA]</scope>
    <source>
        <strain evidence="2 3">JP610</strain>
    </source>
</reference>
<dbReference type="EMBL" id="KQ244664">
    <property type="protein sequence ID" value="KNC74192.1"/>
    <property type="molecule type" value="Genomic_DNA"/>
</dbReference>
<evidence type="ECO:0000313" key="3">
    <source>
        <dbReference type="Proteomes" id="UP000054560"/>
    </source>
</evidence>
<dbReference type="RefSeq" id="XP_014148094.1">
    <property type="nucleotide sequence ID" value="XM_014292619.1"/>
</dbReference>
<dbReference type="Proteomes" id="UP000054560">
    <property type="component" value="Unassembled WGS sequence"/>
</dbReference>
<feature type="compositionally biased region" description="Acidic residues" evidence="1">
    <location>
        <begin position="16"/>
        <end position="35"/>
    </location>
</feature>
<proteinExistence type="predicted"/>
<sequence>MDCGPTVGSGAAGVDDMSDGETRDEEEEGIEEFSESEIRNPDVKDSNRILFVHGFGYACVLPPSKGNTQMKVRSALDYIAHTFPGDFTLPPFANVDVNYLTELIYCGYLPMMHVIMNQEWMTPKIHRN</sequence>
<feature type="non-terminal residue" evidence="2">
    <location>
        <position position="128"/>
    </location>
</feature>
<feature type="region of interest" description="Disordered" evidence="1">
    <location>
        <begin position="1"/>
        <end position="38"/>
    </location>
</feature>